<protein>
    <submittedName>
        <fullName evidence="2">Pimeloyl-ACP methyl ester carboxylesterase</fullName>
    </submittedName>
</protein>
<dbReference type="EMBL" id="SMAK01000004">
    <property type="protein sequence ID" value="TCT11589.1"/>
    <property type="molecule type" value="Genomic_DNA"/>
</dbReference>
<organism evidence="2 3">
    <name type="scientific">Tepidamorphus gemmatus</name>
    <dbReference type="NCBI Taxonomy" id="747076"/>
    <lineage>
        <taxon>Bacteria</taxon>
        <taxon>Pseudomonadati</taxon>
        <taxon>Pseudomonadota</taxon>
        <taxon>Alphaproteobacteria</taxon>
        <taxon>Hyphomicrobiales</taxon>
        <taxon>Tepidamorphaceae</taxon>
        <taxon>Tepidamorphus</taxon>
    </lineage>
</organism>
<feature type="domain" description="AB hydrolase-1" evidence="1">
    <location>
        <begin position="31"/>
        <end position="157"/>
    </location>
</feature>
<accession>A0A4R3MGU9</accession>
<dbReference type="AlphaFoldDB" id="A0A4R3MGU9"/>
<evidence type="ECO:0000313" key="2">
    <source>
        <dbReference type="EMBL" id="TCT11589.1"/>
    </source>
</evidence>
<gene>
    <name evidence="2" type="ORF">EDC22_104352</name>
</gene>
<comment type="caution">
    <text evidence="2">The sequence shown here is derived from an EMBL/GenBank/DDBJ whole genome shotgun (WGS) entry which is preliminary data.</text>
</comment>
<dbReference type="Proteomes" id="UP000295678">
    <property type="component" value="Unassembled WGS sequence"/>
</dbReference>
<evidence type="ECO:0000259" key="1">
    <source>
        <dbReference type="Pfam" id="PF00561"/>
    </source>
</evidence>
<name>A0A4R3MGU9_9HYPH</name>
<dbReference type="Pfam" id="PF00561">
    <property type="entry name" value="Abhydrolase_1"/>
    <property type="match status" value="1"/>
</dbReference>
<keyword evidence="3" id="KW-1185">Reference proteome</keyword>
<evidence type="ECO:0000313" key="3">
    <source>
        <dbReference type="Proteomes" id="UP000295678"/>
    </source>
</evidence>
<dbReference type="OrthoDB" id="9780765at2"/>
<dbReference type="SUPFAM" id="SSF53474">
    <property type="entry name" value="alpha/beta-Hydrolases"/>
    <property type="match status" value="1"/>
</dbReference>
<sequence length="284" mass="31941">MITARRIRREFADLSHGQMHLRRTGSGDAMPLVLIHQSPGSSKQLEPLMAELAVLGRPTLAPDTAGNGDSEPLAMAQPEIADLAATAFEAITMLIDGPFHLYGSHTGASIAMEIALAHPGRVTSLTIDGMGLYRAGRQAEVLERYAREIRPDAEATHLMKVWHFCRDQFLFWPYYNRTADGRLPDGLPDEETLHDFVVEVLKAMRTYHLSYRAAFRHPKRERLPLLKLPVHVICSTSDMLFEYFDEVAGLVAGARKTRLLAWTDPDHHRHTAAVIERFLKEAER</sequence>
<reference evidence="2 3" key="1">
    <citation type="submission" date="2019-03" db="EMBL/GenBank/DDBJ databases">
        <title>Genomic Encyclopedia of Type Strains, Phase IV (KMG-IV): sequencing the most valuable type-strain genomes for metagenomic binning, comparative biology and taxonomic classification.</title>
        <authorList>
            <person name="Goeker M."/>
        </authorList>
    </citation>
    <scope>NUCLEOTIDE SEQUENCE [LARGE SCALE GENOMIC DNA]</scope>
    <source>
        <strain evidence="2 3">DSM 19345</strain>
    </source>
</reference>
<dbReference type="Gene3D" id="3.40.50.1820">
    <property type="entry name" value="alpha/beta hydrolase"/>
    <property type="match status" value="1"/>
</dbReference>
<dbReference type="InterPro" id="IPR029058">
    <property type="entry name" value="AB_hydrolase_fold"/>
</dbReference>
<proteinExistence type="predicted"/>
<dbReference type="RefSeq" id="WP_132806328.1">
    <property type="nucleotide sequence ID" value="NZ_SMAK01000004.1"/>
</dbReference>
<dbReference type="InterPro" id="IPR000073">
    <property type="entry name" value="AB_hydrolase_1"/>
</dbReference>